<reference evidence="2 3" key="1">
    <citation type="journal article" date="2019" name="Nat. Ecol. Evol.">
        <title>Megaphylogeny resolves global patterns of mushroom evolution.</title>
        <authorList>
            <person name="Varga T."/>
            <person name="Krizsan K."/>
            <person name="Foldi C."/>
            <person name="Dima B."/>
            <person name="Sanchez-Garcia M."/>
            <person name="Sanchez-Ramirez S."/>
            <person name="Szollosi G.J."/>
            <person name="Szarkandi J.G."/>
            <person name="Papp V."/>
            <person name="Albert L."/>
            <person name="Andreopoulos W."/>
            <person name="Angelini C."/>
            <person name="Antonin V."/>
            <person name="Barry K.W."/>
            <person name="Bougher N.L."/>
            <person name="Buchanan P."/>
            <person name="Buyck B."/>
            <person name="Bense V."/>
            <person name="Catcheside P."/>
            <person name="Chovatia M."/>
            <person name="Cooper J."/>
            <person name="Damon W."/>
            <person name="Desjardin D."/>
            <person name="Finy P."/>
            <person name="Geml J."/>
            <person name="Haridas S."/>
            <person name="Hughes K."/>
            <person name="Justo A."/>
            <person name="Karasinski D."/>
            <person name="Kautmanova I."/>
            <person name="Kiss B."/>
            <person name="Kocsube S."/>
            <person name="Kotiranta H."/>
            <person name="LaButti K.M."/>
            <person name="Lechner B.E."/>
            <person name="Liimatainen K."/>
            <person name="Lipzen A."/>
            <person name="Lukacs Z."/>
            <person name="Mihaltcheva S."/>
            <person name="Morgado L.N."/>
            <person name="Niskanen T."/>
            <person name="Noordeloos M.E."/>
            <person name="Ohm R.A."/>
            <person name="Ortiz-Santana B."/>
            <person name="Ovrebo C."/>
            <person name="Racz N."/>
            <person name="Riley R."/>
            <person name="Savchenko A."/>
            <person name="Shiryaev A."/>
            <person name="Soop K."/>
            <person name="Spirin V."/>
            <person name="Szebenyi C."/>
            <person name="Tomsovsky M."/>
            <person name="Tulloss R.E."/>
            <person name="Uehling J."/>
            <person name="Grigoriev I.V."/>
            <person name="Vagvolgyi C."/>
            <person name="Papp T."/>
            <person name="Martin F.M."/>
            <person name="Miettinen O."/>
            <person name="Hibbett D.S."/>
            <person name="Nagy L.G."/>
        </authorList>
    </citation>
    <scope>NUCLEOTIDE SEQUENCE [LARGE SCALE GENOMIC DNA]</scope>
    <source>
        <strain evidence="2 3">CBS 121175</strain>
    </source>
</reference>
<evidence type="ECO:0000256" key="1">
    <source>
        <dbReference type="SAM" id="MobiDB-lite"/>
    </source>
</evidence>
<organism evidence="2 3">
    <name type="scientific">Coprinopsis marcescibilis</name>
    <name type="common">Agaric fungus</name>
    <name type="synonym">Psathyrella marcescibilis</name>
    <dbReference type="NCBI Taxonomy" id="230819"/>
    <lineage>
        <taxon>Eukaryota</taxon>
        <taxon>Fungi</taxon>
        <taxon>Dikarya</taxon>
        <taxon>Basidiomycota</taxon>
        <taxon>Agaricomycotina</taxon>
        <taxon>Agaricomycetes</taxon>
        <taxon>Agaricomycetidae</taxon>
        <taxon>Agaricales</taxon>
        <taxon>Agaricineae</taxon>
        <taxon>Psathyrellaceae</taxon>
        <taxon>Coprinopsis</taxon>
    </lineage>
</organism>
<name>A0A5C3KHM9_COPMA</name>
<evidence type="ECO:0000313" key="3">
    <source>
        <dbReference type="Proteomes" id="UP000307440"/>
    </source>
</evidence>
<sequence length="370" mass="41160">MSISRASSMPTQTAAAPAPPPPNPRKSKDDDGITMYKTMTFTYLAERSQVPSSQLRQCKFPANTRGFLYWHSGLPQPTAKSASGEQEIPPPTAVSSIRFSLLPNPRPSKLQSEGSDLLPTGGPWIIPLLSLLTKPKYDPIRQLLLDDALIAPSLLESIDGLKTTGSVFARLGEPWLCDFTWKTFLMQFEDGGGGEVMLTLTDSKETRNKKSGVTGYEGIGIVQLHRITNVPEAYSYPGGSTLWPSSTSPRASTTTDHNDRFREPANRNLKPTNPRAWFVLKVLDVLTRSPSPSQTPLGSPYPSDTPDTYLLSQTTNTFFRTCNPHTQREDIWAWSTRMDLVPPELLDRLAEVEWEDVLRARRDIRGEEDV</sequence>
<feature type="region of interest" description="Disordered" evidence="1">
    <location>
        <begin position="1"/>
        <end position="32"/>
    </location>
</feature>
<feature type="compositionally biased region" description="Low complexity" evidence="1">
    <location>
        <begin position="244"/>
        <end position="255"/>
    </location>
</feature>
<feature type="region of interest" description="Disordered" evidence="1">
    <location>
        <begin position="241"/>
        <end position="267"/>
    </location>
</feature>
<dbReference type="Proteomes" id="UP000307440">
    <property type="component" value="Unassembled WGS sequence"/>
</dbReference>
<dbReference type="AlphaFoldDB" id="A0A5C3KHM9"/>
<proteinExistence type="predicted"/>
<gene>
    <name evidence="2" type="ORF">FA15DRAFT_708888</name>
</gene>
<keyword evidence="3" id="KW-1185">Reference proteome</keyword>
<dbReference type="EMBL" id="ML210336">
    <property type="protein sequence ID" value="TFK19524.1"/>
    <property type="molecule type" value="Genomic_DNA"/>
</dbReference>
<accession>A0A5C3KHM9</accession>
<protein>
    <submittedName>
        <fullName evidence="2">Uncharacterized protein</fullName>
    </submittedName>
</protein>
<evidence type="ECO:0000313" key="2">
    <source>
        <dbReference type="EMBL" id="TFK19524.1"/>
    </source>
</evidence>
<feature type="compositionally biased region" description="Basic and acidic residues" evidence="1">
    <location>
        <begin position="256"/>
        <end position="265"/>
    </location>
</feature>
<feature type="compositionally biased region" description="Polar residues" evidence="1">
    <location>
        <begin position="1"/>
        <end position="13"/>
    </location>
</feature>
<dbReference type="OrthoDB" id="2750929at2759"/>